<evidence type="ECO:0000313" key="2">
    <source>
        <dbReference type="EMBL" id="RSD26355.1"/>
    </source>
</evidence>
<dbReference type="Proteomes" id="UP000267081">
    <property type="component" value="Unassembled WGS sequence"/>
</dbReference>
<dbReference type="AlphaFoldDB" id="A0A427TPP1"/>
<dbReference type="EMBL" id="RSEC01000006">
    <property type="protein sequence ID" value="RSD26355.1"/>
    <property type="molecule type" value="Genomic_DNA"/>
</dbReference>
<evidence type="ECO:0000256" key="1">
    <source>
        <dbReference type="SAM" id="MobiDB-lite"/>
    </source>
</evidence>
<organism evidence="2 3">
    <name type="scientific">Amycolatopsis eburnea</name>
    <dbReference type="NCBI Taxonomy" id="2267691"/>
    <lineage>
        <taxon>Bacteria</taxon>
        <taxon>Bacillati</taxon>
        <taxon>Actinomycetota</taxon>
        <taxon>Actinomycetes</taxon>
        <taxon>Pseudonocardiales</taxon>
        <taxon>Pseudonocardiaceae</taxon>
        <taxon>Amycolatopsis</taxon>
    </lineage>
</organism>
<sequence>MRSIVPVPRRAREAAAARPSARRVAEATPQQVVATGASLGSYNGIDPIDGDRGFRPAGSQGRQVPAWTLEKAREYSVAGYRSNPMVKAIIDTYTSFCVGDKGVTYQVTNPDVARVVDEFWTDPANNMAALQDPWLRTELLNGESLTELMTGSTSGVTRLCPVDPSIIEEVYLRGGNPLWPQMVKFQNGAERDELKLVAVDDYTGLRTGEALLWTPHKALITDTRGLPFLSTVLDWLDSYDQVLSNLIDRTALARYLVWDVTVKGGQTDVDNFVKARGGTHVPRSGSVEVHNESVEWNAKTAQTGAFEDTEAASSVLTLAAAGSGLSKTWLAEPDGANRATSLSMAEPVRRRISGVQGLYLAEQAELLRYVVDRAVAARRLAAEVEARDPASGQSLMVKASQTVTVHGPEVAAADAQISAQVLMNLSIGLDKLRSIGALSKEAAKQAAKKAWEDFVGVPYRAELDDPEGDVDDVATHVDGNTADGKKGGKLIALP</sequence>
<dbReference type="OrthoDB" id="142455at2"/>
<keyword evidence="3" id="KW-1185">Reference proteome</keyword>
<proteinExistence type="predicted"/>
<evidence type="ECO:0000313" key="3">
    <source>
        <dbReference type="Proteomes" id="UP000267081"/>
    </source>
</evidence>
<comment type="caution">
    <text evidence="2">The sequence shown here is derived from an EMBL/GenBank/DDBJ whole genome shotgun (WGS) entry which is preliminary data.</text>
</comment>
<reference evidence="2 3" key="1">
    <citation type="submission" date="2018-12" db="EMBL/GenBank/DDBJ databases">
        <title>Amycolatopsis eburnea sp. nov. actinomycete associate with arbuscular mycorrhiza fungal spore.</title>
        <authorList>
            <person name="Lumyong S."/>
            <person name="Chaiya L."/>
        </authorList>
    </citation>
    <scope>NUCLEOTIDE SEQUENCE [LARGE SCALE GENOMIC DNA]</scope>
    <source>
        <strain evidence="2 3">GLM-1</strain>
    </source>
</reference>
<dbReference type="RefSeq" id="WP_125305612.1">
    <property type="nucleotide sequence ID" value="NZ_RSEC01000006.1"/>
</dbReference>
<evidence type="ECO:0008006" key="4">
    <source>
        <dbReference type="Google" id="ProtNLM"/>
    </source>
</evidence>
<accession>A0A427TPP1</accession>
<gene>
    <name evidence="2" type="ORF">EIY87_00390</name>
</gene>
<name>A0A427TPP1_9PSEU</name>
<protein>
    <recommendedName>
        <fullName evidence="4">Phage portal protein</fullName>
    </recommendedName>
</protein>
<feature type="region of interest" description="Disordered" evidence="1">
    <location>
        <begin position="1"/>
        <end position="29"/>
    </location>
</feature>